<keyword evidence="4" id="KW-1185">Reference proteome</keyword>
<dbReference type="Gene3D" id="3.40.50.300">
    <property type="entry name" value="P-loop containing nucleotide triphosphate hydrolases"/>
    <property type="match status" value="1"/>
</dbReference>
<dbReference type="Pfam" id="PF07714">
    <property type="entry name" value="PK_Tyr_Ser-Thr"/>
    <property type="match status" value="1"/>
</dbReference>
<dbReference type="EMBL" id="CM026424">
    <property type="protein sequence ID" value="KAG0580357.1"/>
    <property type="molecule type" value="Genomic_DNA"/>
</dbReference>
<dbReference type="GO" id="GO:0005524">
    <property type="term" value="F:ATP binding"/>
    <property type="evidence" value="ECO:0007669"/>
    <property type="project" value="InterPro"/>
</dbReference>
<dbReference type="InterPro" id="IPR008271">
    <property type="entry name" value="Ser/Thr_kinase_AS"/>
</dbReference>
<dbReference type="InterPro" id="IPR027417">
    <property type="entry name" value="P-loop_NTPase"/>
</dbReference>
<dbReference type="SMART" id="SM00220">
    <property type="entry name" value="S_TKc"/>
    <property type="match status" value="1"/>
</dbReference>
<evidence type="ECO:0000313" key="3">
    <source>
        <dbReference type="EMBL" id="KAG0580357.1"/>
    </source>
</evidence>
<name>A0A8T0IBN6_CERPU</name>
<dbReference type="GO" id="GO:0043531">
    <property type="term" value="F:ADP binding"/>
    <property type="evidence" value="ECO:0007669"/>
    <property type="project" value="InterPro"/>
</dbReference>
<protein>
    <recommendedName>
        <fullName evidence="2">Protein kinase domain-containing protein</fullName>
    </recommendedName>
</protein>
<dbReference type="PROSITE" id="PS00108">
    <property type="entry name" value="PROTEIN_KINASE_ST"/>
    <property type="match status" value="1"/>
</dbReference>
<dbReference type="PANTHER" id="PTHR44329">
    <property type="entry name" value="SERINE/THREONINE-PROTEIN KINASE TNNI3K-RELATED"/>
    <property type="match status" value="1"/>
</dbReference>
<dbReference type="PANTHER" id="PTHR44329:SF260">
    <property type="entry name" value="PROTEIN KINASE DOMAIN-CONTAINING PROTEIN"/>
    <property type="match status" value="1"/>
</dbReference>
<feature type="domain" description="Protein kinase" evidence="2">
    <location>
        <begin position="228"/>
        <end position="528"/>
    </location>
</feature>
<sequence>MAERGSINHPSGLPETELVTGEESGNVGLVEALDPYLKRAEKCIEAVQKIPSRKFNREQCEYLAQKLEKVVRSISNISEVSRAKCHGFSSFMNVSGGVKIVNLVLALAKQIESFVQGCCKDEWIQSAMALTNVSEYVSSVGFNLELCKVAFRKVCAATAPLTLDEVDGIYRGEVEIVETKASADVDVLFDQLILKMPSLSDENKDLATYLLQRLRRVIPETGSTIPKYSLVSADDRGFWGKLFKRVQETGRLGTCGSGATVDKATWLGTLVAVKTFYGPEDSEFIKEVDIVRRLCHPNITSMFCSAMDRRRCSIVMELMDEDLLALMQRRLDQNIDSPPFSIWEAIDIMLQIGEGVNYLHLHTIVHRDLKSMNILVKSVEVGDSEIGYLQVKVADFGLSKVKETSTRFSAQTGNTGTNRWMAPEIIHLPEGEGSLESHSKNAKMPKYPCKMDVYSFAMVCYEILTGQVPFHEISNPNQVKRKILNGDRPQLPDHCPLKQLKTLIEECWNQEPVKRPTFAAICKRLRWIKYLLMTSYHLTIEKPLQREHPVQGKSRLYQVIRKKINPENINKVHVIGLHGMAGIGKSTMCKVFCDELTKDFLGKVCYAEMKTRSQVEVLRHVLWSLTNLSDKLLSKVNIDQYYERLQNHIHQHRVLLVIDNVPDSLKAIEAAKRYLIAEYAPGSVVLVATRSLGILQSLNIDERDCLEMPKLEEEEARSLFLYYAAPVYDVDPKLLERCMRSAEHFFGEDDDIFSVKMMPCEDDDIHYHYHPVVLRELGMQLGILPKQWEKKLTKLRFGRFRLSFDMLTLGSRPSFLRKSFDMLSLEDRLLHMDAALFNPEPSQEGSILTQLNIFTWLSLLHGISVGAIMTRLEGLKNKLLLEHSRDGSTRIAMHPLVRQFCKSEANVGNLQADGGCSTTQKY</sequence>
<dbReference type="CDD" id="cd13999">
    <property type="entry name" value="STKc_MAP3K-like"/>
    <property type="match status" value="1"/>
</dbReference>
<dbReference type="InterPro" id="IPR001245">
    <property type="entry name" value="Ser-Thr/Tyr_kinase_cat_dom"/>
</dbReference>
<dbReference type="Pfam" id="PF00931">
    <property type="entry name" value="NB-ARC"/>
    <property type="match status" value="1"/>
</dbReference>
<dbReference type="PROSITE" id="PS50011">
    <property type="entry name" value="PROTEIN_KINASE_DOM"/>
    <property type="match status" value="1"/>
</dbReference>
<organism evidence="3 4">
    <name type="scientific">Ceratodon purpureus</name>
    <name type="common">Fire moss</name>
    <name type="synonym">Dicranum purpureum</name>
    <dbReference type="NCBI Taxonomy" id="3225"/>
    <lineage>
        <taxon>Eukaryota</taxon>
        <taxon>Viridiplantae</taxon>
        <taxon>Streptophyta</taxon>
        <taxon>Embryophyta</taxon>
        <taxon>Bryophyta</taxon>
        <taxon>Bryophytina</taxon>
        <taxon>Bryopsida</taxon>
        <taxon>Dicranidae</taxon>
        <taxon>Pseudoditrichales</taxon>
        <taxon>Ditrichaceae</taxon>
        <taxon>Ceratodon</taxon>
    </lineage>
</organism>
<dbReference type="InterPro" id="IPR051681">
    <property type="entry name" value="Ser/Thr_Kinases-Pseudokinases"/>
</dbReference>
<gene>
    <name evidence="3" type="ORF">KC19_4G167800</name>
</gene>
<reference evidence="3" key="1">
    <citation type="submission" date="2020-06" db="EMBL/GenBank/DDBJ databases">
        <title>WGS assembly of Ceratodon purpureus strain R40.</title>
        <authorList>
            <person name="Carey S.B."/>
            <person name="Jenkins J."/>
            <person name="Shu S."/>
            <person name="Lovell J.T."/>
            <person name="Sreedasyam A."/>
            <person name="Maumus F."/>
            <person name="Tiley G.P."/>
            <person name="Fernandez-Pozo N."/>
            <person name="Barry K."/>
            <person name="Chen C."/>
            <person name="Wang M."/>
            <person name="Lipzen A."/>
            <person name="Daum C."/>
            <person name="Saski C.A."/>
            <person name="Payton A.C."/>
            <person name="Mcbreen J.C."/>
            <person name="Conrad R.E."/>
            <person name="Kollar L.M."/>
            <person name="Olsson S."/>
            <person name="Huttunen S."/>
            <person name="Landis J.B."/>
            <person name="Wickett N.J."/>
            <person name="Johnson M.G."/>
            <person name="Rensing S.A."/>
            <person name="Grimwood J."/>
            <person name="Schmutz J."/>
            <person name="Mcdaniel S.F."/>
        </authorList>
    </citation>
    <scope>NUCLEOTIDE SEQUENCE</scope>
    <source>
        <strain evidence="3">R40</strain>
    </source>
</reference>
<dbReference type="GO" id="GO:0004674">
    <property type="term" value="F:protein serine/threonine kinase activity"/>
    <property type="evidence" value="ECO:0007669"/>
    <property type="project" value="TreeGrafter"/>
</dbReference>
<evidence type="ECO:0000256" key="1">
    <source>
        <dbReference type="ARBA" id="ARBA00008171"/>
    </source>
</evidence>
<dbReference type="InterPro" id="IPR002182">
    <property type="entry name" value="NB-ARC"/>
</dbReference>
<comment type="caution">
    <text evidence="3">The sequence shown here is derived from an EMBL/GenBank/DDBJ whole genome shotgun (WGS) entry which is preliminary data.</text>
</comment>
<evidence type="ECO:0000313" key="4">
    <source>
        <dbReference type="Proteomes" id="UP000822688"/>
    </source>
</evidence>
<dbReference type="AlphaFoldDB" id="A0A8T0IBN6"/>
<dbReference type="InterPro" id="IPR000719">
    <property type="entry name" value="Prot_kinase_dom"/>
</dbReference>
<dbReference type="Gene3D" id="1.10.510.10">
    <property type="entry name" value="Transferase(Phosphotransferase) domain 1"/>
    <property type="match status" value="1"/>
</dbReference>
<proteinExistence type="inferred from homology"/>
<accession>A0A8T0IBN6</accession>
<dbReference type="SUPFAM" id="SSF52540">
    <property type="entry name" value="P-loop containing nucleoside triphosphate hydrolases"/>
    <property type="match status" value="1"/>
</dbReference>
<dbReference type="SUPFAM" id="SSF56112">
    <property type="entry name" value="Protein kinase-like (PK-like)"/>
    <property type="match status" value="1"/>
</dbReference>
<dbReference type="Proteomes" id="UP000822688">
    <property type="component" value="Chromosome 4"/>
</dbReference>
<dbReference type="PRINTS" id="PR00364">
    <property type="entry name" value="DISEASERSIST"/>
</dbReference>
<dbReference type="InterPro" id="IPR011009">
    <property type="entry name" value="Kinase-like_dom_sf"/>
</dbReference>
<comment type="similarity">
    <text evidence="1">Belongs to the protein kinase superfamily. TKL Ser/Thr protein kinase family. ROCO subfamily.</text>
</comment>
<evidence type="ECO:0000259" key="2">
    <source>
        <dbReference type="PROSITE" id="PS50011"/>
    </source>
</evidence>